<sequence>MAEKRFYWLKLKDDFFNPVENPEIARIMALPGGAECLVAYLKLMLASVKNRGKIFLKQLEDTPEDELALMTSERKDIIRMLLSFCFKANIIEAGTEKGHSFYLLKQVAGMLDSETEDAARKRKTQQSNEMLLLPRPPQSGNFRVQKTRAKQWCMSHANPVEITSMQNNKLFSGYYYLAIKRDVGRCRQCGSTEQVRAYNYTGIQPHDIVLESLITLCDVCYQEAILKTSKNNHDLIMENNGFSENSIDIDGNGNDVTFVKRLCNEDVTKVKRLCNESVTNLLPLNTPDKVPSTSIATELNDCDNNKPCNESVTFMKRSCNDSVTKASRKNNTTNEVDILQTQSTSGFSGGVTKSENFRRDRYRERDIYDSSIYISTLEMYKQKIGPVSQKIKKMLAELLMDPAGYTEKEIAEAIQATAIVGAGGVPYIRSVLENNRKPRERTVPDDRTSKIKSLKPDWDNITPGEL</sequence>
<evidence type="ECO:0000259" key="2">
    <source>
        <dbReference type="Pfam" id="PF09681"/>
    </source>
</evidence>
<dbReference type="EMBL" id="JACJLA010000001">
    <property type="protein sequence ID" value="MBM6911865.1"/>
    <property type="molecule type" value="Genomic_DNA"/>
</dbReference>
<keyword evidence="4" id="KW-1185">Reference proteome</keyword>
<comment type="caution">
    <text evidence="3">The sequence shown here is derived from an EMBL/GenBank/DDBJ whole genome shotgun (WGS) entry which is preliminary data.</text>
</comment>
<dbReference type="RefSeq" id="WP_205087183.1">
    <property type="nucleotide sequence ID" value="NZ_JACJLA010000001.1"/>
</dbReference>
<protein>
    <submittedName>
        <fullName evidence="3">Phage replisome organizer N-terminal domain-containing protein</fullName>
    </submittedName>
</protein>
<organism evidence="3 4">
    <name type="scientific">Veillonella magna</name>
    <dbReference type="NCBI Taxonomy" id="464322"/>
    <lineage>
        <taxon>Bacteria</taxon>
        <taxon>Bacillati</taxon>
        <taxon>Bacillota</taxon>
        <taxon>Negativicutes</taxon>
        <taxon>Veillonellales</taxon>
        <taxon>Veillonellaceae</taxon>
        <taxon>Veillonella</taxon>
    </lineage>
</organism>
<evidence type="ECO:0000313" key="3">
    <source>
        <dbReference type="EMBL" id="MBM6911865.1"/>
    </source>
</evidence>
<evidence type="ECO:0000313" key="4">
    <source>
        <dbReference type="Proteomes" id="UP000707138"/>
    </source>
</evidence>
<name>A0ABS2GDS0_9FIRM</name>
<accession>A0ABS2GDS0</accession>
<gene>
    <name evidence="3" type="ORF">H6A01_00805</name>
</gene>
<evidence type="ECO:0000256" key="1">
    <source>
        <dbReference type="SAM" id="MobiDB-lite"/>
    </source>
</evidence>
<dbReference type="InterPro" id="IPR010056">
    <property type="entry name" value="Phage_rep_org__N"/>
</dbReference>
<dbReference type="Proteomes" id="UP000707138">
    <property type="component" value="Unassembled WGS sequence"/>
</dbReference>
<dbReference type="NCBIfam" id="TIGR01714">
    <property type="entry name" value="phage_rep_org_N"/>
    <property type="match status" value="1"/>
</dbReference>
<proteinExistence type="predicted"/>
<feature type="region of interest" description="Disordered" evidence="1">
    <location>
        <begin position="438"/>
        <end position="466"/>
    </location>
</feature>
<feature type="domain" description="Phage replisome organiser N-terminal" evidence="2">
    <location>
        <begin position="8"/>
        <end position="127"/>
    </location>
</feature>
<feature type="compositionally biased region" description="Basic and acidic residues" evidence="1">
    <location>
        <begin position="438"/>
        <end position="458"/>
    </location>
</feature>
<reference evidence="3 4" key="1">
    <citation type="journal article" date="2021" name="Sci. Rep.">
        <title>The distribution of antibiotic resistance genes in chicken gut microbiota commensals.</title>
        <authorList>
            <person name="Juricova H."/>
            <person name="Matiasovicova J."/>
            <person name="Kubasova T."/>
            <person name="Cejkova D."/>
            <person name="Rychlik I."/>
        </authorList>
    </citation>
    <scope>NUCLEOTIDE SEQUENCE [LARGE SCALE GENOMIC DNA]</scope>
    <source>
        <strain evidence="3 4">An537</strain>
    </source>
</reference>
<dbReference type="Pfam" id="PF09681">
    <property type="entry name" value="Phage_rep_org_N"/>
    <property type="match status" value="1"/>
</dbReference>